<evidence type="ECO:0000313" key="3">
    <source>
        <dbReference type="EMBL" id="TFE87074.1"/>
    </source>
</evidence>
<keyword evidence="4" id="KW-1185">Reference proteome</keyword>
<dbReference type="RefSeq" id="WP_134753482.1">
    <property type="nucleotide sequence ID" value="NZ_MYFO02000013.1"/>
</dbReference>
<comment type="caution">
    <text evidence="3">The sequence shown here is derived from an EMBL/GenBank/DDBJ whole genome shotgun (WGS) entry which is preliminary data.</text>
</comment>
<organism evidence="3 4">
    <name type="scientific">Paenibacillus athensensis</name>
    <dbReference type="NCBI Taxonomy" id="1967502"/>
    <lineage>
        <taxon>Bacteria</taxon>
        <taxon>Bacillati</taxon>
        <taxon>Bacillota</taxon>
        <taxon>Bacilli</taxon>
        <taxon>Bacillales</taxon>
        <taxon>Paenibacillaceae</taxon>
        <taxon>Paenibacillus</taxon>
    </lineage>
</organism>
<gene>
    <name evidence="3" type="ORF">B5M42_12970</name>
</gene>
<protein>
    <recommendedName>
        <fullName evidence="2">Protein-glutamine gamma-glutamyltransferase-like C-terminal domain-containing protein</fullName>
    </recommendedName>
</protein>
<dbReference type="EMBL" id="MYFO01000015">
    <property type="protein sequence ID" value="TFE87074.1"/>
    <property type="molecule type" value="Genomic_DNA"/>
</dbReference>
<dbReference type="Pfam" id="PF13559">
    <property type="entry name" value="DUF4129"/>
    <property type="match status" value="1"/>
</dbReference>
<feature type="domain" description="Protein-glutamine gamma-glutamyltransferase-like C-terminal" evidence="2">
    <location>
        <begin position="134"/>
        <end position="199"/>
    </location>
</feature>
<keyword evidence="1" id="KW-0472">Membrane</keyword>
<proteinExistence type="predicted"/>
<dbReference type="AlphaFoldDB" id="A0A4Y8Q040"/>
<accession>A0A4Y8Q040</accession>
<feature type="transmembrane region" description="Helical" evidence="1">
    <location>
        <begin position="65"/>
        <end position="86"/>
    </location>
</feature>
<name>A0A4Y8Q040_9BACL</name>
<sequence length="211" mass="24054">MAMSSGATGSVSDDKQQLLDILQQDEYAVYHHEHSGSSWGWLGKLLNKIGSWLPELHFAPGSGQLGSYVVLLIVLGLAGFGIYWFSRRWVGYRRHRATALWRQEEPSRSYEDYWRQAAELAAAGAWREGLRQVYLALLFYLEAQGRLRVETWKTNWEYAAELGSAPEATLFRESSLLFDRVWYGHEEATEERLLALREQVGGLLDKGGGQR</sequence>
<keyword evidence="1" id="KW-0812">Transmembrane</keyword>
<reference evidence="3 4" key="1">
    <citation type="submission" date="2017-03" db="EMBL/GenBank/DDBJ databases">
        <title>Isolation of Levoglucosan Utilizing Bacteria.</title>
        <authorList>
            <person name="Arya A.S."/>
        </authorList>
    </citation>
    <scope>NUCLEOTIDE SEQUENCE [LARGE SCALE GENOMIC DNA]</scope>
    <source>
        <strain evidence="3 4">MEC069</strain>
    </source>
</reference>
<dbReference type="InterPro" id="IPR025403">
    <property type="entry name" value="TgpA-like_C"/>
</dbReference>
<keyword evidence="1" id="KW-1133">Transmembrane helix</keyword>
<dbReference type="Proteomes" id="UP000298246">
    <property type="component" value="Unassembled WGS sequence"/>
</dbReference>
<evidence type="ECO:0000313" key="4">
    <source>
        <dbReference type="Proteomes" id="UP000298246"/>
    </source>
</evidence>
<evidence type="ECO:0000259" key="2">
    <source>
        <dbReference type="Pfam" id="PF13559"/>
    </source>
</evidence>
<dbReference type="OrthoDB" id="2435598at2"/>
<evidence type="ECO:0000256" key="1">
    <source>
        <dbReference type="SAM" id="Phobius"/>
    </source>
</evidence>